<feature type="compositionally biased region" description="Polar residues" evidence="2">
    <location>
        <begin position="587"/>
        <end position="597"/>
    </location>
</feature>
<dbReference type="EMBL" id="JANBUH010000196">
    <property type="protein sequence ID" value="KAJ2753372.1"/>
    <property type="molecule type" value="Genomic_DNA"/>
</dbReference>
<reference evidence="4" key="1">
    <citation type="submission" date="2022-07" db="EMBL/GenBank/DDBJ databases">
        <title>Phylogenomic reconstructions and comparative analyses of Kickxellomycotina fungi.</title>
        <authorList>
            <person name="Reynolds N.K."/>
            <person name="Stajich J.E."/>
            <person name="Barry K."/>
            <person name="Grigoriev I.V."/>
            <person name="Crous P."/>
            <person name="Smith M.E."/>
        </authorList>
    </citation>
    <scope>NUCLEOTIDE SEQUENCE</scope>
    <source>
        <strain evidence="4">BCRC 34297</strain>
    </source>
</reference>
<feature type="coiled-coil region" evidence="1">
    <location>
        <begin position="77"/>
        <end position="143"/>
    </location>
</feature>
<dbReference type="SUPFAM" id="SSF46774">
    <property type="entry name" value="ARID-like"/>
    <property type="match status" value="1"/>
</dbReference>
<dbReference type="InterPro" id="IPR036431">
    <property type="entry name" value="ARID_dom_sf"/>
</dbReference>
<dbReference type="PANTHER" id="PTHR45725">
    <property type="entry name" value="FORMIN HOMOLOGY 2 FAMILY MEMBER"/>
    <property type="match status" value="1"/>
</dbReference>
<dbReference type="InterPro" id="IPR051425">
    <property type="entry name" value="Formin_Homology"/>
</dbReference>
<evidence type="ECO:0000259" key="3">
    <source>
        <dbReference type="PROSITE" id="PS51011"/>
    </source>
</evidence>
<feature type="region of interest" description="Disordered" evidence="2">
    <location>
        <begin position="855"/>
        <end position="881"/>
    </location>
</feature>
<dbReference type="InterPro" id="IPR001606">
    <property type="entry name" value="ARID_dom"/>
</dbReference>
<dbReference type="GO" id="GO:0003677">
    <property type="term" value="F:DNA binding"/>
    <property type="evidence" value="ECO:0007669"/>
    <property type="project" value="InterPro"/>
</dbReference>
<feature type="compositionally biased region" description="Polar residues" evidence="2">
    <location>
        <begin position="398"/>
        <end position="416"/>
    </location>
</feature>
<name>A0A9W8LBT3_9FUNG</name>
<feature type="region of interest" description="Disordered" evidence="2">
    <location>
        <begin position="260"/>
        <end position="341"/>
    </location>
</feature>
<evidence type="ECO:0000313" key="5">
    <source>
        <dbReference type="Proteomes" id="UP001140011"/>
    </source>
</evidence>
<sequence length="1336" mass="143103">MSFAVPLTEPSADIASMSFTNLPGQQAMQPTASQPNNSSANMLQQNHPFGIAAAQQHQQQQQQQQQQQIHYQFQQQLHNLQMQFQAQEHSLQQAQQQNQYTPQQIASARQALLMQHQQQLALVAQQQQQMQQQQIQQQHLLQQQSQGQLQNGLAASEQSPHAANSAAPFNRGIASQGANTMDTSRPHSGGDINGTGNAPAPMNGPLPQTQGGPAPNVVNMATLRAVAARFGIPDSVLSQISPAQLQVFLQNLQAQQAQQARLHQHSEVPNGGVSTPQRQQSATPLNADPPTQASLARPGKGSVAGHDRSMSHSPAPGPIHPATSTSVSTPHMQQQQQYSHSVPQLFSPTAVHSGQNATSTVLGSPMGFANLPRASNAPSIQRKESSTSVPAEDLRDTPTPSDSSAPNTGGSASQITYTPEEVANAYKISEEFMSTLPGFTSETFIPFLQAFLGEQNIKGNFAKPPVFGDKHIDLYQFFCEVIRQGGLEQVHTRRIWRQVAKESGLPDISTLPPLLSRWYKVWLQPLEQLKVYPPGHPKHTGISANFSLKKRRKPDNFVSPCGTPGPTDRSISASAEGSNKRPKLYSPVTNGVASANASPAHFTPPPPSGMLQSPVHPPPPPLAIGTVSLGHPGQAPAPAGGSAPASAQHMTLNSGSAPSLPTNGIAPAMAPSRSMQHVGMAMGHPNQHSLSTPGVAGSGIVPTGAMPAGSAHMPMTALPPPPPPQHNMAPQASAIPTVTLPPPPAAPQQLRFFPLERTLDTFGGVDLNSCFAFRPRARMPSISEYGAVDIRALALSIESGIVLEVTAALNTLIRISAQPDVALPLSQCEELAEVLANILENVKLPRVACKGERSTDVRGSPCGEGNANGLDSGPKSKPAVAVTSSYSEDTRLFGMVCSNDLSEGGMIGDDMQDESAVRGLLRCNDDLWSFTSDRTLTVAYALRNLTFLPANQAYLAGSLDFMQMFSALTTLCDEAVRAVHCGRDDSDDPQNLSSLAVLRAVEFRKSLIVMLANLADKIDLRQAGEQFLRSALRLIAYFVDEQQTSDVTGEWVRECMPLVPGDPLAAISHVKAHDGRTYYLHALEAAGRLSVADKNRTFIAAATSPSQFSSLTQACASLLAGHQAAISLYPSATANFTEQRLMWVQMVLVVLSNFICVVTPQPLVASRKYSTFRLSPSGAILSHSAINGVGDSVPTSPGPASSMRRALARRAMPFKPIACTTAAVPPALRELRQTLAGNGDMVRSLFEIIFVWWVQIGLPCVRGQSFQLHDSPISDLAERALYILQLLHPENDALFASRWSEWVVDRAAACQVSSTLTEILYELVGLIPVQSLTSTS</sequence>
<dbReference type="Pfam" id="PF01388">
    <property type="entry name" value="ARID"/>
    <property type="match status" value="1"/>
</dbReference>
<feature type="compositionally biased region" description="Polar residues" evidence="2">
    <location>
        <begin position="272"/>
        <end position="294"/>
    </location>
</feature>
<dbReference type="Proteomes" id="UP001140011">
    <property type="component" value="Unassembled WGS sequence"/>
</dbReference>
<feature type="domain" description="ARID" evidence="3">
    <location>
        <begin position="438"/>
        <end position="531"/>
    </location>
</feature>
<keyword evidence="5" id="KW-1185">Reference proteome</keyword>
<feature type="region of interest" description="Disordered" evidence="2">
    <location>
        <begin position="369"/>
        <end position="416"/>
    </location>
</feature>
<evidence type="ECO:0000313" key="4">
    <source>
        <dbReference type="EMBL" id="KAJ2753372.1"/>
    </source>
</evidence>
<accession>A0A9W8LBT3</accession>
<keyword evidence="1" id="KW-0175">Coiled coil</keyword>
<feature type="region of interest" description="Disordered" evidence="2">
    <location>
        <begin position="553"/>
        <end position="614"/>
    </location>
</feature>
<dbReference type="CDD" id="cd16100">
    <property type="entry name" value="ARID"/>
    <property type="match status" value="1"/>
</dbReference>
<dbReference type="Gene3D" id="1.10.150.60">
    <property type="entry name" value="ARID DNA-binding domain"/>
    <property type="match status" value="1"/>
</dbReference>
<dbReference type="SMART" id="SM01014">
    <property type="entry name" value="ARID"/>
    <property type="match status" value="1"/>
</dbReference>
<feature type="compositionally biased region" description="Polar residues" evidence="2">
    <location>
        <begin position="322"/>
        <end position="341"/>
    </location>
</feature>
<comment type="caution">
    <text evidence="4">The sequence shown here is derived from an EMBL/GenBank/DDBJ whole genome shotgun (WGS) entry which is preliminary data.</text>
</comment>
<proteinExistence type="predicted"/>
<dbReference type="PROSITE" id="PS51011">
    <property type="entry name" value="ARID"/>
    <property type="match status" value="1"/>
</dbReference>
<protein>
    <recommendedName>
        <fullName evidence="3">ARID domain-containing protein</fullName>
    </recommendedName>
</protein>
<feature type="region of interest" description="Disordered" evidence="2">
    <location>
        <begin position="149"/>
        <end position="216"/>
    </location>
</feature>
<feature type="region of interest" description="Disordered" evidence="2">
    <location>
        <begin position="630"/>
        <end position="660"/>
    </location>
</feature>
<dbReference type="SMART" id="SM00501">
    <property type="entry name" value="BRIGHT"/>
    <property type="match status" value="1"/>
</dbReference>
<dbReference type="OrthoDB" id="1938591at2759"/>
<organism evidence="4 5">
    <name type="scientific">Coemansia pectinata</name>
    <dbReference type="NCBI Taxonomy" id="1052879"/>
    <lineage>
        <taxon>Eukaryota</taxon>
        <taxon>Fungi</taxon>
        <taxon>Fungi incertae sedis</taxon>
        <taxon>Zoopagomycota</taxon>
        <taxon>Kickxellomycotina</taxon>
        <taxon>Kickxellomycetes</taxon>
        <taxon>Kickxellales</taxon>
        <taxon>Kickxellaceae</taxon>
        <taxon>Coemansia</taxon>
    </lineage>
</organism>
<gene>
    <name evidence="4" type="ORF">GGI19_003177</name>
</gene>
<feature type="compositionally biased region" description="Low complexity" evidence="2">
    <location>
        <begin position="630"/>
        <end position="649"/>
    </location>
</feature>
<feature type="region of interest" description="Disordered" evidence="2">
    <location>
        <begin position="24"/>
        <end position="43"/>
    </location>
</feature>
<feature type="compositionally biased region" description="Polar residues" evidence="2">
    <location>
        <begin position="650"/>
        <end position="660"/>
    </location>
</feature>
<evidence type="ECO:0000256" key="1">
    <source>
        <dbReference type="SAM" id="Coils"/>
    </source>
</evidence>
<dbReference type="PANTHER" id="PTHR45725:SF20">
    <property type="entry name" value="C3H1-TYPE DOMAIN-CONTAINING PROTEIN-RELATED"/>
    <property type="match status" value="1"/>
</dbReference>
<evidence type="ECO:0000256" key="2">
    <source>
        <dbReference type="SAM" id="MobiDB-lite"/>
    </source>
</evidence>